<gene>
    <name evidence="1" type="ORF">PGLA1383_LOCUS13371</name>
</gene>
<dbReference type="PANTHER" id="PTHR34487">
    <property type="entry name" value="ACYL-ACP THIOESTERASE"/>
    <property type="match status" value="1"/>
</dbReference>
<dbReference type="InterPro" id="IPR029069">
    <property type="entry name" value="HotDog_dom_sf"/>
</dbReference>
<name>A0A813E354_POLGL</name>
<proteinExistence type="predicted"/>
<evidence type="ECO:0000313" key="2">
    <source>
        <dbReference type="Proteomes" id="UP000654075"/>
    </source>
</evidence>
<keyword evidence="2" id="KW-1185">Reference proteome</keyword>
<organism evidence="1 2">
    <name type="scientific">Polarella glacialis</name>
    <name type="common">Dinoflagellate</name>
    <dbReference type="NCBI Taxonomy" id="89957"/>
    <lineage>
        <taxon>Eukaryota</taxon>
        <taxon>Sar</taxon>
        <taxon>Alveolata</taxon>
        <taxon>Dinophyceae</taxon>
        <taxon>Suessiales</taxon>
        <taxon>Suessiaceae</taxon>
        <taxon>Polarella</taxon>
    </lineage>
</organism>
<dbReference type="PANTHER" id="PTHR34487:SF1">
    <property type="entry name" value="ACYL-ACP THIOESTERASE"/>
    <property type="match status" value="1"/>
</dbReference>
<evidence type="ECO:0008006" key="3">
    <source>
        <dbReference type="Google" id="ProtNLM"/>
    </source>
</evidence>
<dbReference type="AlphaFoldDB" id="A0A813E354"/>
<comment type="caution">
    <text evidence="1">The sequence shown here is derived from an EMBL/GenBank/DDBJ whole genome shotgun (WGS) entry which is preliminary data.</text>
</comment>
<reference evidence="1" key="1">
    <citation type="submission" date="2021-02" db="EMBL/GenBank/DDBJ databases">
        <authorList>
            <person name="Dougan E. K."/>
            <person name="Rhodes N."/>
            <person name="Thang M."/>
            <person name="Chan C."/>
        </authorList>
    </citation>
    <scope>NUCLEOTIDE SEQUENCE</scope>
</reference>
<dbReference type="SUPFAM" id="SSF54637">
    <property type="entry name" value="Thioesterase/thiol ester dehydrase-isomerase"/>
    <property type="match status" value="2"/>
</dbReference>
<dbReference type="OrthoDB" id="425873at2759"/>
<dbReference type="EMBL" id="CAJNNV010007379">
    <property type="protein sequence ID" value="CAE8594848.1"/>
    <property type="molecule type" value="Genomic_DNA"/>
</dbReference>
<sequence>MRLNKVEMLVSGPAWEKVFTEGTALAAANSSHGEAYAGMRVHVVPTLACVGRTSWTVLSDVRTKDGVGLAKVETVMVLLDAGTLSTPVPLLHSSVLQSLVVEGFSPNVPAVCDQPAGAFVWQTQVRPSDCDLLGHMNNVCYAMLMEDACGAAAACGALPVAGTGCGVRLAAVEYLGQAKALERLDVALWWDQLAGAFGLRVSAVPHGGKERKDGEGRVVATGVIAPWAQARL</sequence>
<dbReference type="Proteomes" id="UP000654075">
    <property type="component" value="Unassembled WGS sequence"/>
</dbReference>
<accession>A0A813E354</accession>
<evidence type="ECO:0000313" key="1">
    <source>
        <dbReference type="EMBL" id="CAE8594848.1"/>
    </source>
</evidence>
<protein>
    <recommendedName>
        <fullName evidence="3">Acyl-[acyl-carrier-protein] hydrolase</fullName>
    </recommendedName>
</protein>
<dbReference type="Gene3D" id="3.10.129.10">
    <property type="entry name" value="Hotdog Thioesterase"/>
    <property type="match status" value="1"/>
</dbReference>
<dbReference type="OMA" id="HTSKASI"/>
<dbReference type="Pfam" id="PF13279">
    <property type="entry name" value="4HBT_2"/>
    <property type="match status" value="1"/>
</dbReference>